<dbReference type="SUPFAM" id="SSF53098">
    <property type="entry name" value="Ribonuclease H-like"/>
    <property type="match status" value="1"/>
</dbReference>
<keyword evidence="8" id="KW-0175">Coiled coil</keyword>
<evidence type="ECO:0000256" key="2">
    <source>
        <dbReference type="ARBA" id="ARBA00006357"/>
    </source>
</evidence>
<evidence type="ECO:0000256" key="6">
    <source>
        <dbReference type="ARBA" id="ARBA00022839"/>
    </source>
</evidence>
<evidence type="ECO:0000256" key="8">
    <source>
        <dbReference type="SAM" id="Coils"/>
    </source>
</evidence>
<dbReference type="EMBL" id="UFAJ01000428">
    <property type="protein sequence ID" value="SSD60709.1"/>
    <property type="molecule type" value="Genomic_DNA"/>
</dbReference>
<organism evidence="11 12">
    <name type="scientific">Saccharomycodes ludwigii</name>
    <dbReference type="NCBI Taxonomy" id="36035"/>
    <lineage>
        <taxon>Eukaryota</taxon>
        <taxon>Fungi</taxon>
        <taxon>Dikarya</taxon>
        <taxon>Ascomycota</taxon>
        <taxon>Saccharomycotina</taxon>
        <taxon>Saccharomycetes</taxon>
        <taxon>Saccharomycodales</taxon>
        <taxon>Saccharomycodaceae</taxon>
        <taxon>Saccharomycodes</taxon>
    </lineage>
</organism>
<keyword evidence="7" id="KW-0539">Nucleus</keyword>
<dbReference type="Gene3D" id="3.30.420.10">
    <property type="entry name" value="Ribonuclease H-like superfamily/Ribonuclease H"/>
    <property type="match status" value="1"/>
</dbReference>
<comment type="subcellular location">
    <subcellularLocation>
        <location evidence="1">Nucleus</location>
    </subcellularLocation>
</comment>
<dbReference type="PANTHER" id="PTHR12801:SF115">
    <property type="entry name" value="FI18136P1-RELATED"/>
    <property type="match status" value="1"/>
</dbReference>
<dbReference type="PANTHER" id="PTHR12801">
    <property type="entry name" value="RNA EXONUCLEASE REXO1 / RECO3 FAMILY MEMBER-RELATED"/>
    <property type="match status" value="1"/>
</dbReference>
<reference evidence="12" key="1">
    <citation type="submission" date="2018-06" db="EMBL/GenBank/DDBJ databases">
        <authorList>
            <person name="Guldener U."/>
        </authorList>
    </citation>
    <scope>NUCLEOTIDE SEQUENCE [LARGE SCALE GENOMIC DNA]</scope>
    <source>
        <strain evidence="12">UTAD17</strain>
    </source>
</reference>
<dbReference type="InterPro" id="IPR013520">
    <property type="entry name" value="Ribonucl_H"/>
</dbReference>
<keyword evidence="6 11" id="KW-0269">Exonuclease</keyword>
<feature type="region of interest" description="Disordered" evidence="9">
    <location>
        <begin position="84"/>
        <end position="103"/>
    </location>
</feature>
<evidence type="ECO:0000256" key="7">
    <source>
        <dbReference type="ARBA" id="ARBA00023242"/>
    </source>
</evidence>
<dbReference type="InterPro" id="IPR036397">
    <property type="entry name" value="RNaseH_sf"/>
</dbReference>
<dbReference type="FunFam" id="3.30.420.10:FF:000019">
    <property type="entry name" value="RNA exonuclease NEF-sp"/>
    <property type="match status" value="1"/>
</dbReference>
<evidence type="ECO:0000256" key="4">
    <source>
        <dbReference type="ARBA" id="ARBA00022722"/>
    </source>
</evidence>
<evidence type="ECO:0000256" key="3">
    <source>
        <dbReference type="ARBA" id="ARBA00022552"/>
    </source>
</evidence>
<dbReference type="GO" id="GO:0006364">
    <property type="term" value="P:rRNA processing"/>
    <property type="evidence" value="ECO:0007669"/>
    <property type="project" value="UniProtKB-KW"/>
</dbReference>
<dbReference type="InterPro" id="IPR012337">
    <property type="entry name" value="RNaseH-like_sf"/>
</dbReference>
<protein>
    <submittedName>
        <fullName evidence="11">Related to RNA exonuclease 1</fullName>
    </submittedName>
</protein>
<evidence type="ECO:0000256" key="5">
    <source>
        <dbReference type="ARBA" id="ARBA00022801"/>
    </source>
</evidence>
<comment type="similarity">
    <text evidence="2">Belongs to the REXO1/REXO3 family.</text>
</comment>
<evidence type="ECO:0000259" key="10">
    <source>
        <dbReference type="SMART" id="SM00479"/>
    </source>
</evidence>
<dbReference type="InterPro" id="IPR034922">
    <property type="entry name" value="REX1-like_exo"/>
</dbReference>
<name>A0A376B814_9ASCO</name>
<dbReference type="GO" id="GO:0004527">
    <property type="term" value="F:exonuclease activity"/>
    <property type="evidence" value="ECO:0007669"/>
    <property type="project" value="UniProtKB-KW"/>
</dbReference>
<keyword evidence="12" id="KW-1185">Reference proteome</keyword>
<dbReference type="CDD" id="cd06145">
    <property type="entry name" value="REX1_like"/>
    <property type="match status" value="1"/>
</dbReference>
<feature type="region of interest" description="Disordered" evidence="9">
    <location>
        <begin position="138"/>
        <end position="186"/>
    </location>
</feature>
<feature type="domain" description="Exonuclease" evidence="10">
    <location>
        <begin position="397"/>
        <end position="557"/>
    </location>
</feature>
<dbReference type="AlphaFoldDB" id="A0A376B814"/>
<feature type="coiled-coil region" evidence="8">
    <location>
        <begin position="660"/>
        <end position="716"/>
    </location>
</feature>
<evidence type="ECO:0000313" key="11">
    <source>
        <dbReference type="EMBL" id="SSD60709.1"/>
    </source>
</evidence>
<feature type="compositionally biased region" description="Low complexity" evidence="9">
    <location>
        <begin position="92"/>
        <end position="103"/>
    </location>
</feature>
<proteinExistence type="inferred from homology"/>
<evidence type="ECO:0000313" key="12">
    <source>
        <dbReference type="Proteomes" id="UP000262825"/>
    </source>
</evidence>
<dbReference type="Pfam" id="PF00929">
    <property type="entry name" value="RNase_T"/>
    <property type="match status" value="1"/>
</dbReference>
<dbReference type="SMART" id="SM00479">
    <property type="entry name" value="EXOIII"/>
    <property type="match status" value="1"/>
</dbReference>
<accession>A0A376B814</accession>
<keyword evidence="3" id="KW-0698">rRNA processing</keyword>
<gene>
    <name evidence="11" type="ORF">SCODWIG_02470</name>
</gene>
<dbReference type="GO" id="GO:0003676">
    <property type="term" value="F:nucleic acid binding"/>
    <property type="evidence" value="ECO:0007669"/>
    <property type="project" value="InterPro"/>
</dbReference>
<keyword evidence="4" id="KW-0540">Nuclease</keyword>
<keyword evidence="5" id="KW-0378">Hydrolase</keyword>
<dbReference type="InterPro" id="IPR047021">
    <property type="entry name" value="REXO1/3/4-like"/>
</dbReference>
<dbReference type="Proteomes" id="UP000262825">
    <property type="component" value="Unassembled WGS sequence"/>
</dbReference>
<sequence length="745" mass="84553">MKNRANTILNKGTIKEIDDEKGEIKDDGTNKNSSCNDGLSNIVQVNKKNTNNANSEFKIISQNDAISDNDNMHNLKLISSYNDTDMARRESTPSTASSSSDSFIAAPPNRFANAMFNISFNHKDNVCDNENGNKNDNVNGIINGNLKHSTSAKRRRRSSAVPSSKTDLQMPTLKHEDSNGSLQSDIPKKKKKLLKPPAITLKERALTKKLSVKDLRDLILYVLQKKNVNCPTWLQVENKNQITKVITLFVPGLQPSDYLNSEEEGKEEYIGFPELLTTTKGRKSIRPRFIESGIFSNCSTVYVQAPGSKKSLFSSYNAFINVGLSKAEKQKIINELGLRKITINDLLMHISDLIEANYPIHPDTPGLSSESKLLVLQENSCKKDWINTVHFDHPAPHIFALDCEMCLTKHGHELTRVSIVDFNGREVYDQLVKPENEIIDYLTKYSGITREILENITYTLEQVQQDILKILSADDILIGHSLQSDLKVLKMRHPKIVDTSKIFDHKAGPPFRPSLKYLAFTYLNKVIQNDDLNGHDSFIDAKICMELTKAKIVNGLAYGLNVNTESIFRILCKSDGIRSITLNDYASKLHFLTQRESKDNCQSFKCTKDEEIIEHVKKYMNDADFFVGRMRNLEFARNYSPQRGDNIKVSSDAIDDLGNKNFDKNEMQKLKENITNLYNSVPNSTLIVLFSGSGDVRKYMELNQKMNKIKNKEEREKFQKEHSRELETYVQCAREAVCTLILKRA</sequence>
<dbReference type="GO" id="GO:0005634">
    <property type="term" value="C:nucleus"/>
    <property type="evidence" value="ECO:0007669"/>
    <property type="project" value="UniProtKB-SubCell"/>
</dbReference>
<evidence type="ECO:0000256" key="1">
    <source>
        <dbReference type="ARBA" id="ARBA00004123"/>
    </source>
</evidence>
<evidence type="ECO:0000256" key="9">
    <source>
        <dbReference type="SAM" id="MobiDB-lite"/>
    </source>
</evidence>
<dbReference type="VEuPathDB" id="FungiDB:SCODWIG_02470"/>